<gene>
    <name evidence="2" type="ORF">STAS_08031</name>
</gene>
<dbReference type="EMBL" id="BKCP01004528">
    <property type="protein sequence ID" value="GER31980.1"/>
    <property type="molecule type" value="Genomic_DNA"/>
</dbReference>
<reference evidence="3" key="1">
    <citation type="journal article" date="2019" name="Curr. Biol.">
        <title>Genome Sequence of Striga asiatica Provides Insight into the Evolution of Plant Parasitism.</title>
        <authorList>
            <person name="Yoshida S."/>
            <person name="Kim S."/>
            <person name="Wafula E.K."/>
            <person name="Tanskanen J."/>
            <person name="Kim Y.M."/>
            <person name="Honaas L."/>
            <person name="Yang Z."/>
            <person name="Spallek T."/>
            <person name="Conn C.E."/>
            <person name="Ichihashi Y."/>
            <person name="Cheong K."/>
            <person name="Cui S."/>
            <person name="Der J.P."/>
            <person name="Gundlach H."/>
            <person name="Jiao Y."/>
            <person name="Hori C."/>
            <person name="Ishida J.K."/>
            <person name="Kasahara H."/>
            <person name="Kiba T."/>
            <person name="Kim M.S."/>
            <person name="Koo N."/>
            <person name="Laohavisit A."/>
            <person name="Lee Y.H."/>
            <person name="Lumba S."/>
            <person name="McCourt P."/>
            <person name="Mortimer J.C."/>
            <person name="Mutuku J.M."/>
            <person name="Nomura T."/>
            <person name="Sasaki-Sekimoto Y."/>
            <person name="Seto Y."/>
            <person name="Wang Y."/>
            <person name="Wakatake T."/>
            <person name="Sakakibara H."/>
            <person name="Demura T."/>
            <person name="Yamaguchi S."/>
            <person name="Yoneyama K."/>
            <person name="Manabe R.I."/>
            <person name="Nelson D.C."/>
            <person name="Schulman A.H."/>
            <person name="Timko M.P."/>
            <person name="dePamphilis C.W."/>
            <person name="Choi D."/>
            <person name="Shirasu K."/>
        </authorList>
    </citation>
    <scope>NUCLEOTIDE SEQUENCE [LARGE SCALE GENOMIC DNA]</scope>
    <source>
        <strain evidence="3">cv. UVA1</strain>
    </source>
</reference>
<sequence>MFVSSLLQLSKSGAHLVQDRYASIKGFKDNDMDATGKGFKDNKMGNGSKRNDESDVRSEINRVIEQSVKPKELDKDILEDPVWSLDSPPGCLERAAYFSSEQRGRYLPEVRRKNDEAHQKHRGKASNGLAEHQLQKLTDNTNHYALPPGTKICALTSSLP</sequence>
<evidence type="ECO:0000313" key="2">
    <source>
        <dbReference type="EMBL" id="GER31980.1"/>
    </source>
</evidence>
<organism evidence="2 3">
    <name type="scientific">Striga asiatica</name>
    <name type="common">Asiatic witchweed</name>
    <name type="synonym">Buchnera asiatica</name>
    <dbReference type="NCBI Taxonomy" id="4170"/>
    <lineage>
        <taxon>Eukaryota</taxon>
        <taxon>Viridiplantae</taxon>
        <taxon>Streptophyta</taxon>
        <taxon>Embryophyta</taxon>
        <taxon>Tracheophyta</taxon>
        <taxon>Spermatophyta</taxon>
        <taxon>Magnoliopsida</taxon>
        <taxon>eudicotyledons</taxon>
        <taxon>Gunneridae</taxon>
        <taxon>Pentapetalae</taxon>
        <taxon>asterids</taxon>
        <taxon>lamiids</taxon>
        <taxon>Lamiales</taxon>
        <taxon>Orobanchaceae</taxon>
        <taxon>Buchnereae</taxon>
        <taxon>Striga</taxon>
    </lineage>
</organism>
<feature type="compositionally biased region" description="Basic and acidic residues" evidence="1">
    <location>
        <begin position="38"/>
        <end position="57"/>
    </location>
</feature>
<feature type="region of interest" description="Disordered" evidence="1">
    <location>
        <begin position="111"/>
        <end position="150"/>
    </location>
</feature>
<keyword evidence="3" id="KW-1185">Reference proteome</keyword>
<evidence type="ECO:0000313" key="3">
    <source>
        <dbReference type="Proteomes" id="UP000325081"/>
    </source>
</evidence>
<protein>
    <submittedName>
        <fullName evidence="2">33 kDa chaperonin</fullName>
    </submittedName>
</protein>
<dbReference type="AlphaFoldDB" id="A0A5A7PGS3"/>
<comment type="caution">
    <text evidence="2">The sequence shown here is derived from an EMBL/GenBank/DDBJ whole genome shotgun (WGS) entry which is preliminary data.</text>
</comment>
<name>A0A5A7PGS3_STRAF</name>
<evidence type="ECO:0000256" key="1">
    <source>
        <dbReference type="SAM" id="MobiDB-lite"/>
    </source>
</evidence>
<feature type="region of interest" description="Disordered" evidence="1">
    <location>
        <begin position="33"/>
        <end position="57"/>
    </location>
</feature>
<accession>A0A5A7PGS3</accession>
<proteinExistence type="predicted"/>
<dbReference type="OrthoDB" id="1939758at2759"/>
<dbReference type="Proteomes" id="UP000325081">
    <property type="component" value="Unassembled WGS sequence"/>
</dbReference>